<dbReference type="Pfam" id="PF07963">
    <property type="entry name" value="N_methyl"/>
    <property type="match status" value="1"/>
</dbReference>
<feature type="transmembrane region" description="Helical" evidence="2">
    <location>
        <begin position="20"/>
        <end position="40"/>
    </location>
</feature>
<name>A0A1F7WMV4_9BACT</name>
<dbReference type="InterPro" id="IPR012902">
    <property type="entry name" value="N_methyl_site"/>
</dbReference>
<evidence type="ECO:0000256" key="1">
    <source>
        <dbReference type="ARBA" id="ARBA00022481"/>
    </source>
</evidence>
<dbReference type="SUPFAM" id="SSF54523">
    <property type="entry name" value="Pili subunits"/>
    <property type="match status" value="1"/>
</dbReference>
<dbReference type="Gene3D" id="3.30.700.10">
    <property type="entry name" value="Glycoprotein, Type 4 Pilin"/>
    <property type="match status" value="1"/>
</dbReference>
<evidence type="ECO:0008006" key="5">
    <source>
        <dbReference type="Google" id="ProtNLM"/>
    </source>
</evidence>
<evidence type="ECO:0000313" key="3">
    <source>
        <dbReference type="EMBL" id="OGM03719.1"/>
    </source>
</evidence>
<keyword evidence="2" id="KW-1133">Transmembrane helix</keyword>
<keyword evidence="2" id="KW-0812">Transmembrane</keyword>
<evidence type="ECO:0000256" key="2">
    <source>
        <dbReference type="SAM" id="Phobius"/>
    </source>
</evidence>
<dbReference type="InterPro" id="IPR045584">
    <property type="entry name" value="Pilin-like"/>
</dbReference>
<keyword evidence="1" id="KW-0488">Methylation</keyword>
<organism evidence="3 4">
    <name type="scientific">Candidatus Wallbacteria bacterium GWC2_49_35</name>
    <dbReference type="NCBI Taxonomy" id="1817813"/>
    <lineage>
        <taxon>Bacteria</taxon>
        <taxon>Candidatus Walliibacteriota</taxon>
    </lineage>
</organism>
<dbReference type="GO" id="GO:0015627">
    <property type="term" value="C:type II protein secretion system complex"/>
    <property type="evidence" value="ECO:0007669"/>
    <property type="project" value="InterPro"/>
</dbReference>
<gene>
    <name evidence="3" type="ORF">A2008_08685</name>
</gene>
<dbReference type="STRING" id="1817813.A2008_08685"/>
<dbReference type="GO" id="GO:0015628">
    <property type="term" value="P:protein secretion by the type II secretion system"/>
    <property type="evidence" value="ECO:0007669"/>
    <property type="project" value="InterPro"/>
</dbReference>
<dbReference type="NCBIfam" id="TIGR02532">
    <property type="entry name" value="IV_pilin_GFxxxE"/>
    <property type="match status" value="1"/>
</dbReference>
<keyword evidence="2" id="KW-0472">Membrane</keyword>
<dbReference type="Proteomes" id="UP000178735">
    <property type="component" value="Unassembled WGS sequence"/>
</dbReference>
<dbReference type="InterPro" id="IPR000983">
    <property type="entry name" value="Bac_GSPG_pilin"/>
</dbReference>
<dbReference type="PANTHER" id="PTHR30093">
    <property type="entry name" value="GENERAL SECRETION PATHWAY PROTEIN G"/>
    <property type="match status" value="1"/>
</dbReference>
<protein>
    <recommendedName>
        <fullName evidence="5">Type II secretion system protein GspG C-terminal domain-containing protein</fullName>
    </recommendedName>
</protein>
<comment type="caution">
    <text evidence="3">The sequence shown here is derived from an EMBL/GenBank/DDBJ whole genome shotgun (WGS) entry which is preliminary data.</text>
</comment>
<dbReference type="PANTHER" id="PTHR30093:SF47">
    <property type="entry name" value="TYPE IV PILUS NON-CORE MINOR PILIN PILE"/>
    <property type="match status" value="1"/>
</dbReference>
<accession>A0A1F7WMV4</accession>
<evidence type="ECO:0000313" key="4">
    <source>
        <dbReference type="Proteomes" id="UP000178735"/>
    </source>
</evidence>
<dbReference type="AlphaFoldDB" id="A0A1F7WMV4"/>
<sequence>MNDFSAARNGVKRRNGFSLIELFVVISIIAVLSSIAVVNISARSKLAKDVSVKNNLMVLRGAVSRYYAVNSKFPESLRKLDGAELKNAYLKWDAANASGGVAYDPKKGLVYLVDNNGAAPVARDLKGVSYAEY</sequence>
<proteinExistence type="predicted"/>
<reference evidence="3 4" key="1">
    <citation type="journal article" date="2016" name="Nat. Commun.">
        <title>Thousands of microbial genomes shed light on interconnected biogeochemical processes in an aquifer system.</title>
        <authorList>
            <person name="Anantharaman K."/>
            <person name="Brown C.T."/>
            <person name="Hug L.A."/>
            <person name="Sharon I."/>
            <person name="Castelle C.J."/>
            <person name="Probst A.J."/>
            <person name="Thomas B.C."/>
            <person name="Singh A."/>
            <person name="Wilkins M.J."/>
            <person name="Karaoz U."/>
            <person name="Brodie E.L."/>
            <person name="Williams K.H."/>
            <person name="Hubbard S.S."/>
            <person name="Banfield J.F."/>
        </authorList>
    </citation>
    <scope>NUCLEOTIDE SEQUENCE [LARGE SCALE GENOMIC DNA]</scope>
</reference>
<dbReference type="EMBL" id="MGFH01000157">
    <property type="protein sequence ID" value="OGM03719.1"/>
    <property type="molecule type" value="Genomic_DNA"/>
</dbReference>
<dbReference type="PRINTS" id="PR00813">
    <property type="entry name" value="BCTERIALGSPG"/>
</dbReference>